<feature type="repeat" description="RCC1" evidence="3">
    <location>
        <begin position="163"/>
        <end position="212"/>
    </location>
</feature>
<dbReference type="SUPFAM" id="SSF51126">
    <property type="entry name" value="Pectin lyase-like"/>
    <property type="match status" value="3"/>
</dbReference>
<feature type="transmembrane region" description="Helical" evidence="5">
    <location>
        <begin position="1708"/>
        <end position="1730"/>
    </location>
</feature>
<dbReference type="Pfam" id="PF13229">
    <property type="entry name" value="Beta_helix"/>
    <property type="match status" value="2"/>
</dbReference>
<evidence type="ECO:0000256" key="5">
    <source>
        <dbReference type="SAM" id="Phobius"/>
    </source>
</evidence>
<keyword evidence="1" id="KW-0344">Guanine-nucleotide releasing factor</keyword>
<keyword evidence="5" id="KW-0472">Membrane</keyword>
<feature type="transmembrane region" description="Helical" evidence="5">
    <location>
        <begin position="1815"/>
        <end position="1838"/>
    </location>
</feature>
<dbReference type="Pfam" id="PF00415">
    <property type="entry name" value="RCC1"/>
    <property type="match status" value="1"/>
</dbReference>
<dbReference type="InterPro" id="IPR000408">
    <property type="entry name" value="Reg_chr_condens"/>
</dbReference>
<dbReference type="PANTHER" id="PTHR45982:SF1">
    <property type="entry name" value="REGULATOR OF CHROMOSOME CONDENSATION"/>
    <property type="match status" value="1"/>
</dbReference>
<feature type="region of interest" description="Disordered" evidence="4">
    <location>
        <begin position="431"/>
        <end position="465"/>
    </location>
</feature>
<feature type="transmembrane region" description="Helical" evidence="5">
    <location>
        <begin position="1759"/>
        <end position="1782"/>
    </location>
</feature>
<feature type="repeat" description="RCC1" evidence="3">
    <location>
        <begin position="263"/>
        <end position="312"/>
    </location>
</feature>
<evidence type="ECO:0000313" key="9">
    <source>
        <dbReference type="Proteomes" id="UP001190700"/>
    </source>
</evidence>
<feature type="transmembrane region" description="Helical" evidence="5">
    <location>
        <begin position="1641"/>
        <end position="1662"/>
    </location>
</feature>
<dbReference type="GO" id="GO:0005737">
    <property type="term" value="C:cytoplasm"/>
    <property type="evidence" value="ECO:0007669"/>
    <property type="project" value="TreeGrafter"/>
</dbReference>
<sequence>VLLRVIFTGEADSSHAGPLLLRGTSKRRVLANEGNETATSTPTATSSPTATPPPSLSSGSLLYTAYTTGFNNYGQLGDGTETDRATPGQVMSGYTVNGISAGDLHTMFLTVDGQVFGTGRNNGGQLGDGTLNGKTTPVQVMSGHNVTQVIAGYSHTVFLTAEGKTYATGQNDYGQLGDNTTADKSSPVHVMSNLTVVLAALGELHTVFLTSDGQAFTTGGNGYGQLGDNSTTHRQAPVHVMRLYTVTGATAGLHHTVFLTAEGEVYSTGGNEYGQLGDGTDTAKSSPVRVMGEFTLRDVAAGAVHTVFLTSEGEAHATGHNYFGQLGDGSSEDKSAPVQVMSGYHVVGMAAGKYHTIFLTSNELYATGYNAYGQLGDNTTTNTYTPVLVHAAATDNDSEDMWIYITAGGYHTGYLISAPKTASPTLTHTPTITTAPTETPAPTITSVPTETPAPTTTPVPTVTATPTVTLTPTVTSVPTVTSAPSSAYGDGTVAVSTVLELAEALDNSTATTILILADIRLEYTLPCIRHRELLIRGSCDDAQRGTCELRGVDGTTVLCINESSIVAIENLRILFGAEDSDSPSDSQASSNRRLLSLGTQYQRAIEVDGSDLSVQDFTLSDAVGGGVSIRGNGTLRVDNSTFRENKAMEAATNGLGGAIDLQGEANLIISSSFFTANRANEGGAMYVRYATGVEIYNSTFRNNVAEIGTLGAGTGRGGVLVLQSHGSVVIHDSNFAENLADTSAGAIYLSGAQLFVLQCAFTDNACSKTGGGISADWSDESGSGALEVRSCSFRSNRAHQMGGALFAGGATGNSDTRISVRLGNVTFDGNSADMGNGGAVAIAQSDLEVEDCVYASNAAGSGGALYGVANSTVTMFAHTLFENNFAYASGGAMFCSGGSDVNITDAIQVSFNRGEQGAGLFIGDCAVHILNGSWLYGNAAVKEGGGVFMHTAHSLEERGVLLASGLIVEANGALQYSGAGIAASSNSLLALHGASLLSNRAHHGSGGAVYAVNSTIEIASSSMLAHNVAAGGGGGGIFLLGELAQLHLDHSQVELNNASEGGGGLMITGGAAASITNSSQLAGNADGAVYVSKRASLEISDSTVTGNLGAPHKGFAGIGLSEGAAGLLEGVLLDDQGGTAVWIGDGSSATLLGVVLARNTVADELGEGSGEQGVGAGVLCHEGGSAVLRDCHLEANLAANGPAIHASGNLTVSSSSFVQNAAFEDGAVYVRMRDEVTLKNVSFRNNTASNGAALYLAEGDLSGGDAARQGGSNATMERLSLSEIDMHGNHASEGGILFWAPLNLVNGSDAWRPTCANCTTRNNSVGYAASDGWATKAAGLRAASVHEEAAGGYPLQQPVVVELVDLYGTVVSTAEPVEVRVNSSCGVQGTLCVPTRCGVAEFRDLVLSGPGGSRCVLRHTADTSGAEGLETSTVVPLRYCLAGERYTSTRECVRCAAGSLSFDNDTESCHDCGSQSGIRCPGAADYEVLPGYWLPPIANACETASCLVSLVEACQVEDACDTTSSQRSASGAHAANDLALCATSSGYTTGVLCGGTLPTSCSSGSYSSTEGDACLSCPSKGAVIGQLLVTVVIGVAINFLSGYGLMVTSEQALKAADPDEFRETAEEIADPEDEMQYPGQLWTIIGLVIGYFQVIGEFPNLFSSDVVPDAFNAYTRHLFVFKPNLSAMLNAPCLEYHLLSSGSNTSPFWLLFFQAVLTPWIVMLAAWLLYSTTAFFFQRRHGLQGAEAERARTVIGRKVAAMVLFAFTALHPSVSTTVMSLFDCRDIWYEDAESKQSWVRQDTSIECGNWDVGPVLALLTILYLPAFPLGIAGYMWWARGYVKCRITRGGADDDLSRILEHGWVINGWKESMEVGQGSWRWLPQSRPLSQFSQFLNPLRNVPASSSAPPGDDDTDDDSEHGVIVMTGLEESENSEEEEEQRALDDEPPYVDVYLHASLILLDHVSVGASWRTGDICWERASTEDDEPGVRRKGVVIKWPQTKLPAEVYIKEVKGDGGAADYVPVTWLDSAKVLQTLGAVFIEPFASHLYLWNTYEIGRRFLQTAGVLVVAVALDSTSAMAYATLISVAALSIHLRVAPFKADADDFLMTAILANQFICQFSIMCIKISDANIRGFGLFLLLAQAAVLLVALKPTAPSLRSAFKKYIANSTLLLQSKIFSRNSAGQGSWASDGEPSPDRNRTHDLQAQGETAAPEQGADSSLIKHARFRSQSVPEAMYIVASEESIGHTSQQHIDDSMTPRHQDKFIFVSDSTAREGTDVSYGDASSEVMSQESLFNDSMHRASKSWI</sequence>
<dbReference type="Gene3D" id="2.130.10.30">
    <property type="entry name" value="Regulator of chromosome condensation 1/beta-lactamase-inhibitor protein II"/>
    <property type="match status" value="3"/>
</dbReference>
<comment type="caution">
    <text evidence="8">The sequence shown here is derived from an EMBL/GenBank/DDBJ whole genome shotgun (WGS) entry which is preliminary data.</text>
</comment>
<keyword evidence="9" id="KW-1185">Reference proteome</keyword>
<evidence type="ECO:0000259" key="7">
    <source>
        <dbReference type="Pfam" id="PF25390"/>
    </source>
</evidence>
<dbReference type="PANTHER" id="PTHR45982">
    <property type="entry name" value="REGULATOR OF CHROMOSOME CONDENSATION"/>
    <property type="match status" value="1"/>
</dbReference>
<proteinExistence type="predicted"/>
<feature type="repeat" description="RCC1" evidence="3">
    <location>
        <begin position="362"/>
        <end position="418"/>
    </location>
</feature>
<accession>A0AAE0ES23</accession>
<dbReference type="Pfam" id="PF25390">
    <property type="entry name" value="WD40_RLD"/>
    <property type="match status" value="1"/>
</dbReference>
<feature type="domain" description="RCC1-like" evidence="7">
    <location>
        <begin position="65"/>
        <end position="358"/>
    </location>
</feature>
<evidence type="ECO:0000256" key="1">
    <source>
        <dbReference type="ARBA" id="ARBA00022658"/>
    </source>
</evidence>
<dbReference type="InterPro" id="IPR058923">
    <property type="entry name" value="RCC1-like_dom"/>
</dbReference>
<dbReference type="InterPro" id="IPR051553">
    <property type="entry name" value="Ran_GTPase-activating"/>
</dbReference>
<organism evidence="8 9">
    <name type="scientific">Cymbomonas tetramitiformis</name>
    <dbReference type="NCBI Taxonomy" id="36881"/>
    <lineage>
        <taxon>Eukaryota</taxon>
        <taxon>Viridiplantae</taxon>
        <taxon>Chlorophyta</taxon>
        <taxon>Pyramimonadophyceae</taxon>
        <taxon>Pyramimonadales</taxon>
        <taxon>Pyramimonadaceae</taxon>
        <taxon>Cymbomonas</taxon>
    </lineage>
</organism>
<name>A0AAE0ES23_9CHLO</name>
<feature type="domain" description="Right handed beta helix" evidence="6">
    <location>
        <begin position="604"/>
        <end position="775"/>
    </location>
</feature>
<evidence type="ECO:0000256" key="3">
    <source>
        <dbReference type="PROSITE-ProRule" id="PRU00235"/>
    </source>
</evidence>
<feature type="repeat" description="RCC1" evidence="3">
    <location>
        <begin position="313"/>
        <end position="362"/>
    </location>
</feature>
<feature type="transmembrane region" description="Helical" evidence="5">
    <location>
        <begin position="2106"/>
        <end position="2125"/>
    </location>
</feature>
<reference evidence="8 9" key="1">
    <citation type="journal article" date="2015" name="Genome Biol. Evol.">
        <title>Comparative Genomics of a Bacterivorous Green Alga Reveals Evolutionary Causalities and Consequences of Phago-Mixotrophic Mode of Nutrition.</title>
        <authorList>
            <person name="Burns J.A."/>
            <person name="Paasch A."/>
            <person name="Narechania A."/>
            <person name="Kim E."/>
        </authorList>
    </citation>
    <scope>NUCLEOTIDE SEQUENCE [LARGE SCALE GENOMIC DNA]</scope>
    <source>
        <strain evidence="8 9">PLY_AMNH</strain>
    </source>
</reference>
<feature type="region of interest" description="Disordered" evidence="4">
    <location>
        <begin position="33"/>
        <end position="58"/>
    </location>
</feature>
<feature type="domain" description="Right handed beta helix" evidence="6">
    <location>
        <begin position="1065"/>
        <end position="1247"/>
    </location>
</feature>
<evidence type="ECO:0000313" key="8">
    <source>
        <dbReference type="EMBL" id="KAK3238491.1"/>
    </source>
</evidence>
<feature type="transmembrane region" description="Helical" evidence="5">
    <location>
        <begin position="2066"/>
        <end position="2094"/>
    </location>
</feature>
<feature type="non-terminal residue" evidence="8">
    <location>
        <position position="1"/>
    </location>
</feature>
<feature type="repeat" description="RCC1" evidence="3">
    <location>
        <begin position="63"/>
        <end position="112"/>
    </location>
</feature>
<dbReference type="InterPro" id="IPR009091">
    <property type="entry name" value="RCC1/BLIP-II"/>
</dbReference>
<evidence type="ECO:0000259" key="6">
    <source>
        <dbReference type="Pfam" id="PF13229"/>
    </source>
</evidence>
<dbReference type="PROSITE" id="PS50012">
    <property type="entry name" value="RCC1_3"/>
    <property type="match status" value="7"/>
</dbReference>
<dbReference type="PROSITE" id="PS00626">
    <property type="entry name" value="RCC1_2"/>
    <property type="match status" value="2"/>
</dbReference>
<feature type="transmembrane region" description="Helical" evidence="5">
    <location>
        <begin position="1583"/>
        <end position="1605"/>
    </location>
</feature>
<feature type="compositionally biased region" description="Acidic residues" evidence="4">
    <location>
        <begin position="1929"/>
        <end position="1939"/>
    </location>
</feature>
<evidence type="ECO:0000256" key="4">
    <source>
        <dbReference type="SAM" id="MobiDB-lite"/>
    </source>
</evidence>
<keyword evidence="5" id="KW-0812">Transmembrane</keyword>
<keyword evidence="5" id="KW-1133">Transmembrane helix</keyword>
<dbReference type="Proteomes" id="UP001190700">
    <property type="component" value="Unassembled WGS sequence"/>
</dbReference>
<feature type="region of interest" description="Disordered" evidence="4">
    <location>
        <begin position="1926"/>
        <end position="1945"/>
    </location>
</feature>
<dbReference type="InterPro" id="IPR039448">
    <property type="entry name" value="Beta_helix"/>
</dbReference>
<feature type="repeat" description="RCC1" evidence="3">
    <location>
        <begin position="213"/>
        <end position="262"/>
    </location>
</feature>
<keyword evidence="2" id="KW-0677">Repeat</keyword>
<dbReference type="PRINTS" id="PR00633">
    <property type="entry name" value="RCCNDNSATION"/>
</dbReference>
<feature type="transmembrane region" description="Helical" evidence="5">
    <location>
        <begin position="2132"/>
        <end position="2151"/>
    </location>
</feature>
<gene>
    <name evidence="8" type="ORF">CYMTET_51498</name>
</gene>
<dbReference type="InterPro" id="IPR006626">
    <property type="entry name" value="PbH1"/>
</dbReference>
<feature type="compositionally biased region" description="Low complexity" evidence="4">
    <location>
        <begin position="37"/>
        <end position="49"/>
    </location>
</feature>
<feature type="region of interest" description="Disordered" evidence="4">
    <location>
        <begin position="2183"/>
        <end position="2220"/>
    </location>
</feature>
<dbReference type="InterPro" id="IPR011050">
    <property type="entry name" value="Pectin_lyase_fold/virulence"/>
</dbReference>
<protein>
    <recommendedName>
        <fullName evidence="10">Polymorphic outer membrane protein</fullName>
    </recommendedName>
</protein>
<dbReference type="EMBL" id="LGRX02034196">
    <property type="protein sequence ID" value="KAK3238491.1"/>
    <property type="molecule type" value="Genomic_DNA"/>
</dbReference>
<feature type="repeat" description="RCC1" evidence="3">
    <location>
        <begin position="113"/>
        <end position="162"/>
    </location>
</feature>
<evidence type="ECO:0008006" key="10">
    <source>
        <dbReference type="Google" id="ProtNLM"/>
    </source>
</evidence>
<dbReference type="SUPFAM" id="SSF50985">
    <property type="entry name" value="RCC1/BLIP-II"/>
    <property type="match status" value="2"/>
</dbReference>
<dbReference type="GO" id="GO:0005085">
    <property type="term" value="F:guanyl-nucleotide exchange factor activity"/>
    <property type="evidence" value="ECO:0007669"/>
    <property type="project" value="TreeGrafter"/>
</dbReference>
<evidence type="ECO:0000256" key="2">
    <source>
        <dbReference type="ARBA" id="ARBA00022737"/>
    </source>
</evidence>
<dbReference type="SMART" id="SM00710">
    <property type="entry name" value="PbH1"/>
    <property type="match status" value="10"/>
</dbReference>